<keyword evidence="2 6" id="KW-1003">Cell membrane</keyword>
<evidence type="ECO:0000256" key="3">
    <source>
        <dbReference type="ARBA" id="ARBA00022692"/>
    </source>
</evidence>
<dbReference type="PANTHER" id="PTHR12677">
    <property type="entry name" value="GOLGI APPARATUS MEMBRANE PROTEIN TVP38-RELATED"/>
    <property type="match status" value="1"/>
</dbReference>
<keyword evidence="5 6" id="KW-0472">Membrane</keyword>
<evidence type="ECO:0000256" key="6">
    <source>
        <dbReference type="RuleBase" id="RU366058"/>
    </source>
</evidence>
<evidence type="ECO:0000313" key="9">
    <source>
        <dbReference type="Proteomes" id="UP000277811"/>
    </source>
</evidence>
<dbReference type="AlphaFoldDB" id="A0A498R689"/>
<comment type="similarity">
    <text evidence="6">Belongs to the TVP38/TMEM64 family.</text>
</comment>
<feature type="transmembrane region" description="Helical" evidence="6">
    <location>
        <begin position="126"/>
        <end position="145"/>
    </location>
</feature>
<evidence type="ECO:0000256" key="1">
    <source>
        <dbReference type="ARBA" id="ARBA00004651"/>
    </source>
</evidence>
<keyword evidence="9" id="KW-1185">Reference proteome</keyword>
<feature type="transmembrane region" description="Helical" evidence="6">
    <location>
        <begin position="71"/>
        <end position="96"/>
    </location>
</feature>
<organism evidence="8 9">
    <name type="scientific">Lucifera butyrica</name>
    <dbReference type="NCBI Taxonomy" id="1351585"/>
    <lineage>
        <taxon>Bacteria</taxon>
        <taxon>Bacillati</taxon>
        <taxon>Bacillota</taxon>
        <taxon>Negativicutes</taxon>
        <taxon>Veillonellales</taxon>
        <taxon>Veillonellaceae</taxon>
        <taxon>Lucifera</taxon>
    </lineage>
</organism>
<dbReference type="Proteomes" id="UP000277811">
    <property type="component" value="Unassembled WGS sequence"/>
</dbReference>
<evidence type="ECO:0000313" key="8">
    <source>
        <dbReference type="EMBL" id="VBB08276.1"/>
    </source>
</evidence>
<keyword evidence="3 6" id="KW-0812">Transmembrane</keyword>
<dbReference type="Pfam" id="PF09335">
    <property type="entry name" value="VTT_dom"/>
    <property type="match status" value="1"/>
</dbReference>
<comment type="subcellular location">
    <subcellularLocation>
        <location evidence="1 6">Cell membrane</location>
        <topology evidence="1 6">Multi-pass membrane protein</topology>
    </subcellularLocation>
</comment>
<evidence type="ECO:0000256" key="2">
    <source>
        <dbReference type="ARBA" id="ARBA00022475"/>
    </source>
</evidence>
<dbReference type="InterPro" id="IPR032816">
    <property type="entry name" value="VTT_dom"/>
</dbReference>
<keyword evidence="4 6" id="KW-1133">Transmembrane helix</keyword>
<feature type="domain" description="VTT" evidence="7">
    <location>
        <begin position="59"/>
        <end position="168"/>
    </location>
</feature>
<protein>
    <recommendedName>
        <fullName evidence="6">TVP38/TMEM64 family membrane protein</fullName>
    </recommendedName>
</protein>
<gene>
    <name evidence="8" type="ORF">LUCI_3547</name>
</gene>
<name>A0A498R689_9FIRM</name>
<dbReference type="EMBL" id="UPPP01000086">
    <property type="protein sequence ID" value="VBB08276.1"/>
    <property type="molecule type" value="Genomic_DNA"/>
</dbReference>
<accession>A0A498R689</accession>
<proteinExistence type="inferred from homology"/>
<feature type="transmembrane region" description="Helical" evidence="6">
    <location>
        <begin position="157"/>
        <end position="178"/>
    </location>
</feature>
<reference evidence="8 9" key="1">
    <citation type="submission" date="2018-06" db="EMBL/GenBank/DDBJ databases">
        <authorList>
            <person name="Strepis N."/>
        </authorList>
    </citation>
    <scope>NUCLEOTIDE SEQUENCE [LARGE SCALE GENOMIC DNA]</scope>
    <source>
        <strain evidence="8">LUCI</strain>
    </source>
</reference>
<feature type="transmembrane region" description="Helical" evidence="6">
    <location>
        <begin position="38"/>
        <end position="59"/>
    </location>
</feature>
<dbReference type="PANTHER" id="PTHR12677:SF59">
    <property type="entry name" value="GOLGI APPARATUS MEMBRANE PROTEIN TVP38-RELATED"/>
    <property type="match status" value="1"/>
</dbReference>
<dbReference type="InterPro" id="IPR015414">
    <property type="entry name" value="TMEM64"/>
</dbReference>
<evidence type="ECO:0000256" key="5">
    <source>
        <dbReference type="ARBA" id="ARBA00023136"/>
    </source>
</evidence>
<evidence type="ECO:0000259" key="7">
    <source>
        <dbReference type="Pfam" id="PF09335"/>
    </source>
</evidence>
<feature type="transmembrane region" description="Helical" evidence="6">
    <location>
        <begin position="6"/>
        <end position="26"/>
    </location>
</feature>
<dbReference type="GO" id="GO:0005886">
    <property type="term" value="C:plasma membrane"/>
    <property type="evidence" value="ECO:0007669"/>
    <property type="project" value="UniProtKB-SubCell"/>
</dbReference>
<sequence length="209" mass="23797">MNVYKYSGTILLFLVLIICVATFFYFDRRDEISYVIRAWGFRGIIIAIVLIGLISTTPIPTESLMVLYLKIYGLYLGILYSWIGFIIGSLIIFIIARGYGQALVRKLIAADQINTVDSWVKRKGTMGLLIARLLPVPAFAVNYIAGVMPSMKLWPYLWTAIISMVPYYVSTGFIYLFATRKAWQWLILGSLIMIIFWSLSFALNKTKTS</sequence>
<feature type="transmembrane region" description="Helical" evidence="6">
    <location>
        <begin position="185"/>
        <end position="203"/>
    </location>
</feature>
<evidence type="ECO:0000256" key="4">
    <source>
        <dbReference type="ARBA" id="ARBA00022989"/>
    </source>
</evidence>